<evidence type="ECO:0000259" key="1">
    <source>
        <dbReference type="PROSITE" id="PS50851"/>
    </source>
</evidence>
<dbReference type="STRING" id="1246637.MTBBW1_2100012"/>
<evidence type="ECO:0000313" key="2">
    <source>
        <dbReference type="EMBL" id="SLM30073.1"/>
    </source>
</evidence>
<name>A0A1W1HCA8_9BACT</name>
<dbReference type="Gene3D" id="2.30.30.40">
    <property type="entry name" value="SH3 Domains"/>
    <property type="match status" value="1"/>
</dbReference>
<dbReference type="EMBL" id="FWEV01000125">
    <property type="protein sequence ID" value="SLM30073.1"/>
    <property type="molecule type" value="Genomic_DNA"/>
</dbReference>
<evidence type="ECO:0000313" key="3">
    <source>
        <dbReference type="Proteomes" id="UP000191931"/>
    </source>
</evidence>
<dbReference type="InterPro" id="IPR039315">
    <property type="entry name" value="CheW"/>
</dbReference>
<dbReference type="InterPro" id="IPR036061">
    <property type="entry name" value="CheW-like_dom_sf"/>
</dbReference>
<dbReference type="OrthoDB" id="9790406at2"/>
<dbReference type="GO" id="GO:0007165">
    <property type="term" value="P:signal transduction"/>
    <property type="evidence" value="ECO:0007669"/>
    <property type="project" value="InterPro"/>
</dbReference>
<dbReference type="Proteomes" id="UP000191931">
    <property type="component" value="Unassembled WGS sequence"/>
</dbReference>
<keyword evidence="3" id="KW-1185">Reference proteome</keyword>
<feature type="domain" description="CheW-like" evidence="1">
    <location>
        <begin position="2"/>
        <end position="160"/>
    </location>
</feature>
<dbReference type="RefSeq" id="WP_080807456.1">
    <property type="nucleotide sequence ID" value="NZ_LT828557.1"/>
</dbReference>
<dbReference type="PANTHER" id="PTHR22617:SF23">
    <property type="entry name" value="CHEMOTAXIS PROTEIN CHEW"/>
    <property type="match status" value="1"/>
</dbReference>
<dbReference type="InterPro" id="IPR002545">
    <property type="entry name" value="CheW-lke_dom"/>
</dbReference>
<gene>
    <name evidence="2" type="ORF">MTBBW1_2100012</name>
</gene>
<dbReference type="GO" id="GO:0005829">
    <property type="term" value="C:cytosol"/>
    <property type="evidence" value="ECO:0007669"/>
    <property type="project" value="TreeGrafter"/>
</dbReference>
<dbReference type="SUPFAM" id="SSF50341">
    <property type="entry name" value="CheW-like"/>
    <property type="match status" value="1"/>
</dbReference>
<proteinExistence type="predicted"/>
<sequence length="166" mass="18372">MNRQIATFNLGDSRLGIDILLIKEIYRHMSITPIPDSPPHLKGLMNLRGRVVTVIDLNVCLNRPSSEPIETSRLLVLKTDDEIGKYRQSGLPGNISLGHDIVGLLIDQMDDVITIQNSDILPAPPNLEETEDALIQGVIKQGEELIIILDVNEVLKKIMQACSSTE</sequence>
<dbReference type="AlphaFoldDB" id="A0A1W1HCA8"/>
<dbReference type="GO" id="GO:0006935">
    <property type="term" value="P:chemotaxis"/>
    <property type="evidence" value="ECO:0007669"/>
    <property type="project" value="InterPro"/>
</dbReference>
<protein>
    <submittedName>
        <fullName evidence="2">Putative Chemotaxis protein CheW</fullName>
    </submittedName>
</protein>
<reference evidence="2 3" key="1">
    <citation type="submission" date="2017-03" db="EMBL/GenBank/DDBJ databases">
        <authorList>
            <person name="Afonso C.L."/>
            <person name="Miller P.J."/>
            <person name="Scott M.A."/>
            <person name="Spackman E."/>
            <person name="Goraichik I."/>
            <person name="Dimitrov K.M."/>
            <person name="Suarez D.L."/>
            <person name="Swayne D.E."/>
        </authorList>
    </citation>
    <scope>NUCLEOTIDE SEQUENCE [LARGE SCALE GENOMIC DNA]</scope>
    <source>
        <strain evidence="2">PRJEB14757</strain>
    </source>
</reference>
<accession>A0A1W1HCA8</accession>
<dbReference type="Pfam" id="PF01584">
    <property type="entry name" value="CheW"/>
    <property type="match status" value="1"/>
</dbReference>
<dbReference type="PROSITE" id="PS50851">
    <property type="entry name" value="CHEW"/>
    <property type="match status" value="1"/>
</dbReference>
<organism evidence="2 3">
    <name type="scientific">Desulfamplus magnetovallimortis</name>
    <dbReference type="NCBI Taxonomy" id="1246637"/>
    <lineage>
        <taxon>Bacteria</taxon>
        <taxon>Pseudomonadati</taxon>
        <taxon>Thermodesulfobacteriota</taxon>
        <taxon>Desulfobacteria</taxon>
        <taxon>Desulfobacterales</taxon>
        <taxon>Desulfobacteraceae</taxon>
        <taxon>Desulfamplus</taxon>
    </lineage>
</organism>
<dbReference type="SMART" id="SM00260">
    <property type="entry name" value="CheW"/>
    <property type="match status" value="1"/>
</dbReference>
<dbReference type="PANTHER" id="PTHR22617">
    <property type="entry name" value="CHEMOTAXIS SENSOR HISTIDINE KINASE-RELATED"/>
    <property type="match status" value="1"/>
</dbReference>
<dbReference type="Gene3D" id="2.40.50.180">
    <property type="entry name" value="CheA-289, Domain 4"/>
    <property type="match status" value="1"/>
</dbReference>